<evidence type="ECO:0000256" key="1">
    <source>
        <dbReference type="ARBA" id="ARBA00006987"/>
    </source>
</evidence>
<dbReference type="PANTHER" id="PTHR42928:SF5">
    <property type="entry name" value="BLR1237 PROTEIN"/>
    <property type="match status" value="1"/>
</dbReference>
<proteinExistence type="inferred from homology"/>
<evidence type="ECO:0000256" key="2">
    <source>
        <dbReference type="SAM" id="SignalP"/>
    </source>
</evidence>
<comment type="caution">
    <text evidence="3">The sequence shown here is derived from an EMBL/GenBank/DDBJ whole genome shotgun (WGS) entry which is preliminary data.</text>
</comment>
<dbReference type="OMA" id="SYASWGV"/>
<dbReference type="PANTHER" id="PTHR42928">
    <property type="entry name" value="TRICARBOXYLATE-BINDING PROTEIN"/>
    <property type="match status" value="1"/>
</dbReference>
<protein>
    <submittedName>
        <fullName evidence="3">Tripartite tricarboxylate transporter substrate binding protein</fullName>
    </submittedName>
</protein>
<dbReference type="Pfam" id="PF03401">
    <property type="entry name" value="TctC"/>
    <property type="match status" value="1"/>
</dbReference>
<dbReference type="RefSeq" id="WP_011241903.1">
    <property type="nucleotide sequence ID" value="NZ_JABXIY010000041.1"/>
</dbReference>
<keyword evidence="2" id="KW-0732">Signal</keyword>
<gene>
    <name evidence="3" type="ORF">HW564_14550</name>
</gene>
<name>A0A850LKX9_9RHOB</name>
<dbReference type="Gene3D" id="3.40.190.150">
    <property type="entry name" value="Bordetella uptake gene, domain 1"/>
    <property type="match status" value="1"/>
</dbReference>
<comment type="similarity">
    <text evidence="1">Belongs to the UPF0065 (bug) family.</text>
</comment>
<feature type="chain" id="PRO_5032479202" evidence="2">
    <location>
        <begin position="22"/>
        <end position="312"/>
    </location>
</feature>
<dbReference type="InterPro" id="IPR005064">
    <property type="entry name" value="BUG"/>
</dbReference>
<sequence length="312" mass="32958">MKKLFSALALGASLMGTAAVAEYPEKPVEFVIPFPPGDLEDLLTRIIADEFQDTYGVPAAVVNKPGGGGGPFPGAVSVANAPADGYTIGSFVIGVPVVGPTIGIPDLQPDPFEPIGIFLTYPFVVAAKGDAPYSTMEELATHAKDNSVLFGHFGERSIPRRHMIAVSRQLGFEFSSEAAFDALDCNTLASGDADVISTTAQLIFPCLDNLKILASATNERISIMPDVPTMGEIAPELDLSTWNGLFVHKDTPADVREKIEAVAIKALNSDAAKELAANTGAVIYWKSAQEAKAQIESDIKVLKIIDDLVAGN</sequence>
<organism evidence="3 4">
    <name type="scientific">Ruegeria pomeroyi</name>
    <dbReference type="NCBI Taxonomy" id="89184"/>
    <lineage>
        <taxon>Bacteria</taxon>
        <taxon>Pseudomonadati</taxon>
        <taxon>Pseudomonadota</taxon>
        <taxon>Alphaproteobacteria</taxon>
        <taxon>Rhodobacterales</taxon>
        <taxon>Roseobacteraceae</taxon>
        <taxon>Ruegeria</taxon>
    </lineage>
</organism>
<dbReference type="EMBL" id="JABXIY010000041">
    <property type="protein sequence ID" value="NVK98145.1"/>
    <property type="molecule type" value="Genomic_DNA"/>
</dbReference>
<dbReference type="InterPro" id="IPR042100">
    <property type="entry name" value="Bug_dom1"/>
</dbReference>
<feature type="signal peptide" evidence="2">
    <location>
        <begin position="1"/>
        <end position="21"/>
    </location>
</feature>
<accession>A0A850LKX9</accession>
<dbReference type="AlphaFoldDB" id="A0A850LKX9"/>
<reference evidence="3 4" key="1">
    <citation type="journal article" date="2020" name="Proc. Natl. Acad. Sci. U.S.A.">
        <title>Ecological drivers of bacterial community assembly in synthetic phycospheres.</title>
        <authorList>
            <person name="Fu H."/>
            <person name="Uchimiya M."/>
            <person name="Gore J."/>
            <person name="Moran M.A."/>
        </authorList>
    </citation>
    <scope>NUCLEOTIDE SEQUENCE [LARGE SCALE GENOMIC DNA]</scope>
    <source>
        <strain evidence="3">HF-Din03</strain>
    </source>
</reference>
<dbReference type="Proteomes" id="UP000565723">
    <property type="component" value="Unassembled WGS sequence"/>
</dbReference>
<evidence type="ECO:0000313" key="4">
    <source>
        <dbReference type="Proteomes" id="UP000565723"/>
    </source>
</evidence>
<evidence type="ECO:0000313" key="3">
    <source>
        <dbReference type="EMBL" id="NVK98145.1"/>
    </source>
</evidence>
<dbReference type="Gene3D" id="3.40.190.10">
    <property type="entry name" value="Periplasmic binding protein-like II"/>
    <property type="match status" value="1"/>
</dbReference>
<dbReference type="CDD" id="cd07012">
    <property type="entry name" value="PBP2_Bug_TTT"/>
    <property type="match status" value="1"/>
</dbReference>